<evidence type="ECO:0000256" key="9">
    <source>
        <dbReference type="SAM" id="MobiDB-lite"/>
    </source>
</evidence>
<keyword evidence="5" id="KW-0804">Transcription</keyword>
<organism evidence="11 12">
    <name type="scientific">Pholiota conissans</name>
    <dbReference type="NCBI Taxonomy" id="109636"/>
    <lineage>
        <taxon>Eukaryota</taxon>
        <taxon>Fungi</taxon>
        <taxon>Dikarya</taxon>
        <taxon>Basidiomycota</taxon>
        <taxon>Agaricomycotina</taxon>
        <taxon>Agaricomycetes</taxon>
        <taxon>Agaricomycetidae</taxon>
        <taxon>Agaricales</taxon>
        <taxon>Agaricineae</taxon>
        <taxon>Strophariaceae</taxon>
        <taxon>Pholiota</taxon>
    </lineage>
</organism>
<keyword evidence="6" id="KW-0539">Nucleus</keyword>
<comment type="similarity">
    <text evidence="2 8">Belongs to the HSF family.</text>
</comment>
<dbReference type="GO" id="GO:0003700">
    <property type="term" value="F:DNA-binding transcription factor activity"/>
    <property type="evidence" value="ECO:0007669"/>
    <property type="project" value="InterPro"/>
</dbReference>
<name>A0A9P5YU63_9AGAR</name>
<sequence length="715" mass="76527">MPTPSTHISKAARQVVPAFLQKLYEMVNDPNNAELIRWSDAGDSFFVLDHERFAHEVLGRWFKHRNFSSFVRQLNMYGFHKIPHLQQGVLKSDTDTEFWNFAHANFHRGQPDLLCLIQRKKQVPQPGEEGALDFRDSTSGLALPAPATSNVNPTNPTLASGQILDVNSIVNGIAAIKRHQTTISTELNELKRSNQLLWQDALAARAKHQKQQDTINRILKFLAGVFGQQASGNGPVAGASPNVSGGQQKEGGLGDTMSSGTRRKMRLMIEDAKRDGPKKSMVEELSEIPMETDFETSYPTIETPSSVASPSPSISVSEGVTVGDALAYYPISESNSSKTDTSPTPTQQQQGKEISRAVTPARSPSFEFDPRLQGVLNQLSPSQLQHLLSSLASQTLNDTTQPGPSISSGTINPSATTTNGLLTQYQQPTSFDFSINPAHTNVYNPSGVPVVAPEGLIPFDAYDAGSPSDDQHAGSSNLGLVNNINSEQQLHDARMQRSWQAAEDIDKDVSALNTSIHSLIQTFGLDPSLLDDHSAIGSADAGVPPQQDDNMQGQTVPESNVNTSDFDFFNTFFNNMSAPQEGATGIPGMDGSSAVVDMDFNDLASTAFLDEAPTPVSDPTGSPAQSLRHVSPGLLELGTANDGDATSTSSGLNLASPVGGAKAASAVPDTGGQRLKRKSDVIMDFDSMNAASTDEQGATAKATSGASKPKKRKDK</sequence>
<gene>
    <name evidence="11" type="ORF">BDN70DRAFT_899429</name>
</gene>
<dbReference type="SUPFAM" id="SSF46785">
    <property type="entry name" value="Winged helix' DNA-binding domain"/>
    <property type="match status" value="1"/>
</dbReference>
<feature type="domain" description="HSF-type DNA-binding" evidence="10">
    <location>
        <begin position="58"/>
        <end position="82"/>
    </location>
</feature>
<feature type="compositionally biased region" description="Polar residues" evidence="9">
    <location>
        <begin position="547"/>
        <end position="558"/>
    </location>
</feature>
<dbReference type="OrthoDB" id="60033at2759"/>
<evidence type="ECO:0000313" key="11">
    <source>
        <dbReference type="EMBL" id="KAF9473855.1"/>
    </source>
</evidence>
<evidence type="ECO:0000256" key="6">
    <source>
        <dbReference type="ARBA" id="ARBA00023242"/>
    </source>
</evidence>
<feature type="compositionally biased region" description="Polar residues" evidence="9">
    <location>
        <begin position="689"/>
        <end position="706"/>
    </location>
</feature>
<feature type="region of interest" description="Disordered" evidence="9">
    <location>
        <begin position="637"/>
        <end position="715"/>
    </location>
</feature>
<dbReference type="InterPro" id="IPR036388">
    <property type="entry name" value="WH-like_DNA-bd_sf"/>
</dbReference>
<evidence type="ECO:0000256" key="5">
    <source>
        <dbReference type="ARBA" id="ARBA00023163"/>
    </source>
</evidence>
<feature type="region of interest" description="Disordered" evidence="9">
    <location>
        <begin position="395"/>
        <end position="418"/>
    </location>
</feature>
<comment type="caution">
    <text evidence="11">The sequence shown here is derived from an EMBL/GenBank/DDBJ whole genome shotgun (WGS) entry which is preliminary data.</text>
</comment>
<dbReference type="GO" id="GO:0043565">
    <property type="term" value="F:sequence-specific DNA binding"/>
    <property type="evidence" value="ECO:0007669"/>
    <property type="project" value="InterPro"/>
</dbReference>
<dbReference type="GO" id="GO:0005634">
    <property type="term" value="C:nucleus"/>
    <property type="evidence" value="ECO:0007669"/>
    <property type="project" value="UniProtKB-SubCell"/>
</dbReference>
<dbReference type="PANTHER" id="PTHR10015">
    <property type="entry name" value="HEAT SHOCK TRANSCRIPTION FACTOR"/>
    <property type="match status" value="1"/>
</dbReference>
<evidence type="ECO:0000256" key="2">
    <source>
        <dbReference type="ARBA" id="ARBA00006403"/>
    </source>
</evidence>
<feature type="region of interest" description="Disordered" evidence="9">
    <location>
        <begin position="536"/>
        <end position="559"/>
    </location>
</feature>
<keyword evidence="3" id="KW-0805">Transcription regulation</keyword>
<dbReference type="InterPro" id="IPR000232">
    <property type="entry name" value="HSF_DNA-bd"/>
</dbReference>
<proteinExistence type="inferred from homology"/>
<comment type="subcellular location">
    <subcellularLocation>
        <location evidence="1">Nucleus</location>
    </subcellularLocation>
</comment>
<dbReference type="FunFam" id="1.10.10.10:FF:000027">
    <property type="entry name" value="Heat shock transcription factor 1"/>
    <property type="match status" value="1"/>
</dbReference>
<keyword evidence="4" id="KW-0238">DNA-binding</keyword>
<evidence type="ECO:0000313" key="12">
    <source>
        <dbReference type="Proteomes" id="UP000807469"/>
    </source>
</evidence>
<dbReference type="AlphaFoldDB" id="A0A9P5YU63"/>
<accession>A0A9P5YU63</accession>
<feature type="compositionally biased region" description="Low complexity" evidence="9">
    <location>
        <begin position="304"/>
        <end position="316"/>
    </location>
</feature>
<keyword evidence="12" id="KW-1185">Reference proteome</keyword>
<dbReference type="PANTHER" id="PTHR10015:SF427">
    <property type="entry name" value="HEAT SHOCK FACTOR PROTEIN"/>
    <property type="match status" value="1"/>
</dbReference>
<reference evidence="11" key="1">
    <citation type="submission" date="2020-11" db="EMBL/GenBank/DDBJ databases">
        <authorList>
            <consortium name="DOE Joint Genome Institute"/>
            <person name="Ahrendt S."/>
            <person name="Riley R."/>
            <person name="Andreopoulos W."/>
            <person name="Labutti K."/>
            <person name="Pangilinan J."/>
            <person name="Ruiz-Duenas F.J."/>
            <person name="Barrasa J.M."/>
            <person name="Sanchez-Garcia M."/>
            <person name="Camarero S."/>
            <person name="Miyauchi S."/>
            <person name="Serrano A."/>
            <person name="Linde D."/>
            <person name="Babiker R."/>
            <person name="Drula E."/>
            <person name="Ayuso-Fernandez I."/>
            <person name="Pacheco R."/>
            <person name="Padilla G."/>
            <person name="Ferreira P."/>
            <person name="Barriuso J."/>
            <person name="Kellner H."/>
            <person name="Castanera R."/>
            <person name="Alfaro M."/>
            <person name="Ramirez L."/>
            <person name="Pisabarro A.G."/>
            <person name="Kuo A."/>
            <person name="Tritt A."/>
            <person name="Lipzen A."/>
            <person name="He G."/>
            <person name="Yan M."/>
            <person name="Ng V."/>
            <person name="Cullen D."/>
            <person name="Martin F."/>
            <person name="Rosso M.-N."/>
            <person name="Henrissat B."/>
            <person name="Hibbett D."/>
            <person name="Martinez A.T."/>
            <person name="Grigoriev I.V."/>
        </authorList>
    </citation>
    <scope>NUCLEOTIDE SEQUENCE</scope>
    <source>
        <strain evidence="11">CIRM-BRFM 674</strain>
    </source>
</reference>
<dbReference type="Gene3D" id="1.10.10.10">
    <property type="entry name" value="Winged helix-like DNA-binding domain superfamily/Winged helix DNA-binding domain"/>
    <property type="match status" value="1"/>
</dbReference>
<evidence type="ECO:0000256" key="7">
    <source>
        <dbReference type="ARBA" id="ARBA00062171"/>
    </source>
</evidence>
<evidence type="ECO:0000259" key="10">
    <source>
        <dbReference type="PROSITE" id="PS00434"/>
    </source>
</evidence>
<feature type="region of interest" description="Disordered" evidence="9">
    <location>
        <begin position="333"/>
        <end position="368"/>
    </location>
</feature>
<dbReference type="PROSITE" id="PS00434">
    <property type="entry name" value="HSF_DOMAIN"/>
    <property type="match status" value="1"/>
</dbReference>
<comment type="subunit">
    <text evidence="7">Homotrimer. Homotrimerization increases the affinity of HSF1 to DNA. Interacts with transcriptional coregulator SSA1 on chromatin.</text>
</comment>
<evidence type="ECO:0000256" key="1">
    <source>
        <dbReference type="ARBA" id="ARBA00004123"/>
    </source>
</evidence>
<feature type="compositionally biased region" description="Polar residues" evidence="9">
    <location>
        <begin position="644"/>
        <end position="653"/>
    </location>
</feature>
<dbReference type="PRINTS" id="PR00056">
    <property type="entry name" value="HSFDOMAIN"/>
</dbReference>
<dbReference type="Pfam" id="PF00447">
    <property type="entry name" value="HSF_DNA-bind"/>
    <property type="match status" value="1"/>
</dbReference>
<evidence type="ECO:0000256" key="8">
    <source>
        <dbReference type="RuleBase" id="RU004020"/>
    </source>
</evidence>
<feature type="compositionally biased region" description="Polar residues" evidence="9">
    <location>
        <begin position="397"/>
        <end position="418"/>
    </location>
</feature>
<evidence type="ECO:0000256" key="3">
    <source>
        <dbReference type="ARBA" id="ARBA00023015"/>
    </source>
</evidence>
<evidence type="ECO:0000256" key="4">
    <source>
        <dbReference type="ARBA" id="ARBA00023125"/>
    </source>
</evidence>
<dbReference type="SMART" id="SM00415">
    <property type="entry name" value="HSF"/>
    <property type="match status" value="1"/>
</dbReference>
<feature type="region of interest" description="Disordered" evidence="9">
    <location>
        <begin position="233"/>
        <end position="259"/>
    </location>
</feature>
<feature type="region of interest" description="Disordered" evidence="9">
    <location>
        <begin position="287"/>
        <end position="316"/>
    </location>
</feature>
<protein>
    <recommendedName>
        <fullName evidence="10">HSF-type DNA-binding domain-containing protein</fullName>
    </recommendedName>
</protein>
<feature type="compositionally biased region" description="Low complexity" evidence="9">
    <location>
        <begin position="334"/>
        <end position="350"/>
    </location>
</feature>
<dbReference type="Proteomes" id="UP000807469">
    <property type="component" value="Unassembled WGS sequence"/>
</dbReference>
<dbReference type="InterPro" id="IPR036390">
    <property type="entry name" value="WH_DNA-bd_sf"/>
</dbReference>
<dbReference type="EMBL" id="MU155411">
    <property type="protein sequence ID" value="KAF9473855.1"/>
    <property type="molecule type" value="Genomic_DNA"/>
</dbReference>